<feature type="domain" description="UmuC" evidence="3">
    <location>
        <begin position="44"/>
        <end position="162"/>
    </location>
</feature>
<dbReference type="PANTHER" id="PTHR35369:SF2">
    <property type="entry name" value="BLR3025 PROTEIN"/>
    <property type="match status" value="1"/>
</dbReference>
<protein>
    <recommendedName>
        <fullName evidence="3">UmuC domain-containing protein</fullName>
    </recommendedName>
</protein>
<proteinExistence type="predicted"/>
<dbReference type="InterPro" id="IPR001126">
    <property type="entry name" value="UmuC"/>
</dbReference>
<dbReference type="InterPro" id="IPR043502">
    <property type="entry name" value="DNA/RNA_pol_sf"/>
</dbReference>
<dbReference type="CDD" id="cd03468">
    <property type="entry name" value="PolY_like"/>
    <property type="match status" value="1"/>
</dbReference>
<name>A0A518BFX6_9BACT</name>
<keyword evidence="1" id="KW-0227">DNA damage</keyword>
<dbReference type="GO" id="GO:0006281">
    <property type="term" value="P:DNA repair"/>
    <property type="evidence" value="ECO:0007669"/>
    <property type="project" value="InterPro"/>
</dbReference>
<evidence type="ECO:0000313" key="5">
    <source>
        <dbReference type="Proteomes" id="UP000316921"/>
    </source>
</evidence>
<evidence type="ECO:0000259" key="3">
    <source>
        <dbReference type="Pfam" id="PF00817"/>
    </source>
</evidence>
<dbReference type="EMBL" id="CP036287">
    <property type="protein sequence ID" value="QDU65881.1"/>
    <property type="molecule type" value="Genomic_DNA"/>
</dbReference>
<evidence type="ECO:0000256" key="2">
    <source>
        <dbReference type="SAM" id="MobiDB-lite"/>
    </source>
</evidence>
<gene>
    <name evidence="4" type="ORF">Pla133_09470</name>
</gene>
<dbReference type="AlphaFoldDB" id="A0A518BFX6"/>
<accession>A0A518BFX6</accession>
<feature type="region of interest" description="Disordered" evidence="2">
    <location>
        <begin position="493"/>
        <end position="513"/>
    </location>
</feature>
<organism evidence="4 5">
    <name type="scientific">Engelhardtia mirabilis</name>
    <dbReference type="NCBI Taxonomy" id="2528011"/>
    <lineage>
        <taxon>Bacteria</taxon>
        <taxon>Pseudomonadati</taxon>
        <taxon>Planctomycetota</taxon>
        <taxon>Planctomycetia</taxon>
        <taxon>Planctomycetia incertae sedis</taxon>
        <taxon>Engelhardtia</taxon>
    </lineage>
</organism>
<dbReference type="Proteomes" id="UP000316921">
    <property type="component" value="Chromosome"/>
</dbReference>
<keyword evidence="5" id="KW-1185">Reference proteome</keyword>
<dbReference type="Pfam" id="PF00817">
    <property type="entry name" value="IMS"/>
    <property type="match status" value="1"/>
</dbReference>
<dbReference type="KEGG" id="pbap:Pla133_09470"/>
<dbReference type="SUPFAM" id="SSF56672">
    <property type="entry name" value="DNA/RNA polymerases"/>
    <property type="match status" value="1"/>
</dbReference>
<dbReference type="InterPro" id="IPR050356">
    <property type="entry name" value="SulA_CellDiv_inhibitor"/>
</dbReference>
<reference evidence="4 5" key="1">
    <citation type="submission" date="2019-02" db="EMBL/GenBank/DDBJ databases">
        <title>Deep-cultivation of Planctomycetes and their phenomic and genomic characterization uncovers novel biology.</title>
        <authorList>
            <person name="Wiegand S."/>
            <person name="Jogler M."/>
            <person name="Boedeker C."/>
            <person name="Pinto D."/>
            <person name="Vollmers J."/>
            <person name="Rivas-Marin E."/>
            <person name="Kohn T."/>
            <person name="Peeters S.H."/>
            <person name="Heuer A."/>
            <person name="Rast P."/>
            <person name="Oberbeckmann S."/>
            <person name="Bunk B."/>
            <person name="Jeske O."/>
            <person name="Meyerdierks A."/>
            <person name="Storesund J.E."/>
            <person name="Kallscheuer N."/>
            <person name="Luecker S."/>
            <person name="Lage O.M."/>
            <person name="Pohl T."/>
            <person name="Merkel B.J."/>
            <person name="Hornburger P."/>
            <person name="Mueller R.-W."/>
            <person name="Bruemmer F."/>
            <person name="Labrenz M."/>
            <person name="Spormann A.M."/>
            <person name="Op den Camp H."/>
            <person name="Overmann J."/>
            <person name="Amann R."/>
            <person name="Jetten M.S.M."/>
            <person name="Mascher T."/>
            <person name="Medema M.H."/>
            <person name="Devos D.P."/>
            <person name="Kaster A.-K."/>
            <person name="Ovreas L."/>
            <person name="Rohde M."/>
            <person name="Galperin M.Y."/>
            <person name="Jogler C."/>
        </authorList>
    </citation>
    <scope>NUCLEOTIDE SEQUENCE [LARGE SCALE GENOMIC DNA]</scope>
    <source>
        <strain evidence="4 5">Pla133</strain>
    </source>
</reference>
<evidence type="ECO:0000256" key="1">
    <source>
        <dbReference type="ARBA" id="ARBA00022763"/>
    </source>
</evidence>
<sequence>MSVPKLTRWLAIHLPHWSVERVRRRLKSGRREGSPDLAILLVETVAERSLVARCCGVAGRCGVRPGMTVAGARALLAGTDCHVEAHEPEREAAALAALGRELWRFTPRVAARPPDGLLLDVAGCERLFGGERPLLEAAVGHVRAFGFGARAAVAGTAAAARAVARFGPQALAQVASGCERAALEPLPLEALDLAPRILAGLHELELANVGQCLDLSRAQLATRFGEPLLAAIDRALGARPETVEVLRYAPPPSVERELEGVTDDLETLLTCVRLLLDDLCAVLEAEDAGALALMVELFPTDAPPARELVALSHPSRDPAHLMALIEPQLERVRLGFGVDRLRVTAPRTSTLRPRQGTGFGLGADLVPAIDRALGELLDAYAGRFGPRATYLVEAVESHLPERAFRPRPVPLGSAPPRLVRASLGAGERPSAVLFRPEPVEVRTDPESGALLALRWRAEERALVRALGPERLAETWWTALEPVELEERRAPTRIDYTSLDAPTPPPRKPRVEPSRDYYRVQDSAGRWLWLFRAGTRWFVHGEWA</sequence>
<dbReference type="RefSeq" id="WP_145062920.1">
    <property type="nucleotide sequence ID" value="NZ_CP036287.1"/>
</dbReference>
<evidence type="ECO:0000313" key="4">
    <source>
        <dbReference type="EMBL" id="QDU65881.1"/>
    </source>
</evidence>
<dbReference type="PANTHER" id="PTHR35369">
    <property type="entry name" value="BLR3025 PROTEIN-RELATED"/>
    <property type="match status" value="1"/>
</dbReference>